<comment type="caution">
    <text evidence="3">The sequence shown here is derived from an EMBL/GenBank/DDBJ whole genome shotgun (WGS) entry which is preliminary data.</text>
</comment>
<name>A0A7J6LM78_PERCH</name>
<protein>
    <submittedName>
        <fullName evidence="3">Uncharacterized protein</fullName>
    </submittedName>
</protein>
<evidence type="ECO:0000256" key="2">
    <source>
        <dbReference type="SAM" id="Phobius"/>
    </source>
</evidence>
<keyword evidence="2" id="KW-1133">Transmembrane helix</keyword>
<dbReference type="EMBL" id="JAAPAO010000415">
    <property type="protein sequence ID" value="KAF4660392.1"/>
    <property type="molecule type" value="Genomic_DNA"/>
</dbReference>
<dbReference type="Proteomes" id="UP000591131">
    <property type="component" value="Unassembled WGS sequence"/>
</dbReference>
<keyword evidence="4" id="KW-1185">Reference proteome</keyword>
<feature type="coiled-coil region" evidence="1">
    <location>
        <begin position="80"/>
        <end position="188"/>
    </location>
</feature>
<evidence type="ECO:0000256" key="1">
    <source>
        <dbReference type="SAM" id="Coils"/>
    </source>
</evidence>
<feature type="transmembrane region" description="Helical" evidence="2">
    <location>
        <begin position="201"/>
        <end position="223"/>
    </location>
</feature>
<organism evidence="3 4">
    <name type="scientific">Perkinsus chesapeaki</name>
    <name type="common">Clam parasite</name>
    <name type="synonym">Perkinsus andrewsi</name>
    <dbReference type="NCBI Taxonomy" id="330153"/>
    <lineage>
        <taxon>Eukaryota</taxon>
        <taxon>Sar</taxon>
        <taxon>Alveolata</taxon>
        <taxon>Perkinsozoa</taxon>
        <taxon>Perkinsea</taxon>
        <taxon>Perkinsida</taxon>
        <taxon>Perkinsidae</taxon>
        <taxon>Perkinsus</taxon>
    </lineage>
</organism>
<reference evidence="3 4" key="1">
    <citation type="submission" date="2020-04" db="EMBL/GenBank/DDBJ databases">
        <title>Perkinsus chesapeaki whole genome sequence.</title>
        <authorList>
            <person name="Bogema D.R."/>
        </authorList>
    </citation>
    <scope>NUCLEOTIDE SEQUENCE [LARGE SCALE GENOMIC DNA]</scope>
    <source>
        <strain evidence="3">ATCC PRA-425</strain>
    </source>
</reference>
<evidence type="ECO:0000313" key="4">
    <source>
        <dbReference type="Proteomes" id="UP000591131"/>
    </source>
</evidence>
<accession>A0A7J6LM78</accession>
<keyword evidence="2" id="KW-0472">Membrane</keyword>
<sequence>MFAAGHSAIRANPSWCVAMRYYRTRTPSPKIPSMSEYLSSERPRTPVESMAAASEGVGSLIGRRPLSSAELKREAVESRVNVLVSEIDSLRASLRRANEESAALKGGLQKALVEGKKAAEDAEKQMKKMEEQLAEVRAEMKEKSVGRSGFDELPDPESEELVAWRLRSQDLEQELDDIKRDYQLMEKEWADKLIDEQGSRALPIVMVAACVALTVGAGSVYAVNHYHHKDRLKMCERQLEFENRIGALDQAYTETLMKLSSTEKALASANAQLSRYLTDG</sequence>
<keyword evidence="2" id="KW-0812">Transmembrane</keyword>
<dbReference type="OrthoDB" id="427003at2759"/>
<dbReference type="AlphaFoldDB" id="A0A7J6LM78"/>
<gene>
    <name evidence="3" type="ORF">FOL47_007187</name>
</gene>
<evidence type="ECO:0000313" key="3">
    <source>
        <dbReference type="EMBL" id="KAF4660392.1"/>
    </source>
</evidence>
<keyword evidence="1" id="KW-0175">Coiled coil</keyword>
<proteinExistence type="predicted"/>